<dbReference type="InParanoid" id="G0MB15"/>
<reference evidence="2" key="1">
    <citation type="submission" date="2011-07" db="EMBL/GenBank/DDBJ databases">
        <authorList>
            <consortium name="Caenorhabditis brenneri Sequencing and Analysis Consortium"/>
            <person name="Wilson R.K."/>
        </authorList>
    </citation>
    <scope>NUCLEOTIDE SEQUENCE [LARGE SCALE GENOMIC DNA]</scope>
    <source>
        <strain evidence="2">PB2801</strain>
    </source>
</reference>
<name>G0MB15_CAEBE</name>
<dbReference type="HOGENOM" id="CLU_774387_0_0_1"/>
<dbReference type="EMBL" id="GL379788">
    <property type="protein sequence ID" value="EGT40706.1"/>
    <property type="molecule type" value="Genomic_DNA"/>
</dbReference>
<evidence type="ECO:0008006" key="3">
    <source>
        <dbReference type="Google" id="ProtNLM"/>
    </source>
</evidence>
<gene>
    <name evidence="1" type="ORF">CAEBREN_04486</name>
</gene>
<dbReference type="AlphaFoldDB" id="G0MB15"/>
<evidence type="ECO:0000313" key="1">
    <source>
        <dbReference type="EMBL" id="EGT40706.1"/>
    </source>
</evidence>
<proteinExistence type="predicted"/>
<evidence type="ECO:0000313" key="2">
    <source>
        <dbReference type="Proteomes" id="UP000008068"/>
    </source>
</evidence>
<organism evidence="2">
    <name type="scientific">Caenorhabditis brenneri</name>
    <name type="common">Nematode worm</name>
    <dbReference type="NCBI Taxonomy" id="135651"/>
    <lineage>
        <taxon>Eukaryota</taxon>
        <taxon>Metazoa</taxon>
        <taxon>Ecdysozoa</taxon>
        <taxon>Nematoda</taxon>
        <taxon>Chromadorea</taxon>
        <taxon>Rhabditida</taxon>
        <taxon>Rhabditina</taxon>
        <taxon>Rhabditomorpha</taxon>
        <taxon>Rhabditoidea</taxon>
        <taxon>Rhabditidae</taxon>
        <taxon>Peloderinae</taxon>
        <taxon>Caenorhabditis</taxon>
    </lineage>
</organism>
<dbReference type="Proteomes" id="UP000008068">
    <property type="component" value="Unassembled WGS sequence"/>
</dbReference>
<keyword evidence="2" id="KW-1185">Reference proteome</keyword>
<protein>
    <recommendedName>
        <fullName evidence="3">F-box domain-containing protein</fullName>
    </recommendedName>
</protein>
<dbReference type="PANTHER" id="PTHR21503">
    <property type="entry name" value="F-BOX-CONTAINING HYPOTHETICAL PROTEIN C.ELEGANS"/>
    <property type="match status" value="1"/>
</dbReference>
<dbReference type="PANTHER" id="PTHR21503:SF8">
    <property type="entry name" value="F-BOX ASSOCIATED DOMAIN-CONTAINING PROTEIN-RELATED"/>
    <property type="match status" value="1"/>
</dbReference>
<sequence length="358" mass="41523">MPKRSKKKNVRPRYIPRRYLNFLPEYEDERIALLPWELVISYLEVRDIVAVSLCSKNMSNLMTLNQSQSTLDCDIDVHVQNGKMSVEVENYDNKEDKVIFNFGHVSKESSKTLLHANGGRMLAVKCQPDQFKGVFDIWCLDSKCDYTMRAVIKHLTTLFGIDVNNFYINFTGKNQNFQFRRLCPRDFTVQNMKFEGESHNGDIPFLISNVKVTESFIDKKERNIGFVPAGKLACSSLIDCGNATWMNPEMFYSLNCHKAVLRRTRLTWLDIAEFVRRWKAAPFSDKDNLVYMRCEVHDSNDKQCLETLLGRPVLACCRYSASPQEFWSTKDQYDFLLTLTITGNCHVSFRVTEPTDDE</sequence>
<accession>G0MB15</accession>